<organism evidence="1 2">
    <name type="scientific">Duganella vulcania</name>
    <dbReference type="NCBI Taxonomy" id="2692166"/>
    <lineage>
        <taxon>Bacteria</taxon>
        <taxon>Pseudomonadati</taxon>
        <taxon>Pseudomonadota</taxon>
        <taxon>Betaproteobacteria</taxon>
        <taxon>Burkholderiales</taxon>
        <taxon>Oxalobacteraceae</taxon>
        <taxon>Telluria group</taxon>
        <taxon>Duganella</taxon>
    </lineage>
</organism>
<dbReference type="EMBL" id="WWCX01000001">
    <property type="protein sequence ID" value="MYM92486.1"/>
    <property type="molecule type" value="Genomic_DNA"/>
</dbReference>
<dbReference type="Proteomes" id="UP000447355">
    <property type="component" value="Unassembled WGS sequence"/>
</dbReference>
<sequence length="132" mass="14717">MTRHEMLNEYERGHRWRAAWQALASKIEPGRLQARQERIERRASLANVRVGRALRASDAEQKAASQPRTISTEVAAAIRTVLGTLPVGAEIRFYWHDGAQHYCVSLPGQPDQVGRLKRNGDGTGVIVPATLH</sequence>
<gene>
    <name evidence="1" type="ORF">GTP90_01270</name>
</gene>
<dbReference type="AlphaFoldDB" id="A0A845GGU5"/>
<comment type="caution">
    <text evidence="1">The sequence shown here is derived from an EMBL/GenBank/DDBJ whole genome shotgun (WGS) entry which is preliminary data.</text>
</comment>
<reference evidence="1" key="1">
    <citation type="submission" date="2019-12" db="EMBL/GenBank/DDBJ databases">
        <title>Novel species isolated from a subtropical stream in China.</title>
        <authorList>
            <person name="Lu H."/>
        </authorList>
    </citation>
    <scope>NUCLEOTIDE SEQUENCE [LARGE SCALE GENOMIC DNA]</scope>
    <source>
        <strain evidence="1">FT81W</strain>
    </source>
</reference>
<evidence type="ECO:0000313" key="2">
    <source>
        <dbReference type="Proteomes" id="UP000447355"/>
    </source>
</evidence>
<proteinExistence type="predicted"/>
<evidence type="ECO:0000313" key="1">
    <source>
        <dbReference type="EMBL" id="MYM92486.1"/>
    </source>
</evidence>
<protein>
    <submittedName>
        <fullName evidence="1">Uncharacterized protein</fullName>
    </submittedName>
</protein>
<dbReference type="RefSeq" id="WP_161081751.1">
    <property type="nucleotide sequence ID" value="NZ_WWCX01000001.1"/>
</dbReference>
<name>A0A845GGU5_9BURK</name>
<accession>A0A845GGU5</accession>